<dbReference type="EMBL" id="KN551397">
    <property type="protein sequence ID" value="KHJ92362.1"/>
    <property type="molecule type" value="Genomic_DNA"/>
</dbReference>
<dbReference type="PANTHER" id="PTHR37984">
    <property type="entry name" value="PROTEIN CBG26694"/>
    <property type="match status" value="1"/>
</dbReference>
<proteinExistence type="predicted"/>
<evidence type="ECO:0000313" key="2">
    <source>
        <dbReference type="EMBL" id="KHJ92362.1"/>
    </source>
</evidence>
<feature type="domain" description="Integrase catalytic" evidence="1">
    <location>
        <begin position="1"/>
        <end position="89"/>
    </location>
</feature>
<evidence type="ECO:0000313" key="3">
    <source>
        <dbReference type="Proteomes" id="UP000053660"/>
    </source>
</evidence>
<name>A0A0B1T969_OESDE</name>
<dbReference type="SUPFAM" id="SSF53098">
    <property type="entry name" value="Ribonuclease H-like"/>
    <property type="match status" value="1"/>
</dbReference>
<keyword evidence="3" id="KW-1185">Reference proteome</keyword>
<accession>A0A0B1T969</accession>
<dbReference type="Pfam" id="PF00665">
    <property type="entry name" value="rve"/>
    <property type="match status" value="1"/>
</dbReference>
<organism evidence="2 3">
    <name type="scientific">Oesophagostomum dentatum</name>
    <name type="common">Nodular worm</name>
    <dbReference type="NCBI Taxonomy" id="61180"/>
    <lineage>
        <taxon>Eukaryota</taxon>
        <taxon>Metazoa</taxon>
        <taxon>Ecdysozoa</taxon>
        <taxon>Nematoda</taxon>
        <taxon>Chromadorea</taxon>
        <taxon>Rhabditida</taxon>
        <taxon>Rhabditina</taxon>
        <taxon>Rhabditomorpha</taxon>
        <taxon>Strongyloidea</taxon>
        <taxon>Strongylidae</taxon>
        <taxon>Oesophagostomum</taxon>
    </lineage>
</organism>
<dbReference type="PROSITE" id="PS50994">
    <property type="entry name" value="INTEGRASE"/>
    <property type="match status" value="1"/>
</dbReference>
<reference evidence="2 3" key="1">
    <citation type="submission" date="2014-03" db="EMBL/GenBank/DDBJ databases">
        <title>Draft genome of the hookworm Oesophagostomum dentatum.</title>
        <authorList>
            <person name="Mitreva M."/>
        </authorList>
    </citation>
    <scope>NUCLEOTIDE SEQUENCE [LARGE SCALE GENOMIC DNA]</scope>
    <source>
        <strain evidence="2 3">OD-Hann</strain>
    </source>
</reference>
<dbReference type="PANTHER" id="PTHR37984:SF5">
    <property type="entry name" value="PROTEIN NYNRIN-LIKE"/>
    <property type="match status" value="1"/>
</dbReference>
<protein>
    <recommendedName>
        <fullName evidence="1">Integrase catalytic domain-containing protein</fullName>
    </recommendedName>
</protein>
<dbReference type="AlphaFoldDB" id="A0A0B1T969"/>
<dbReference type="Proteomes" id="UP000053660">
    <property type="component" value="Unassembled WGS sequence"/>
</dbReference>
<evidence type="ECO:0000259" key="1">
    <source>
        <dbReference type="PROSITE" id="PS50994"/>
    </source>
</evidence>
<sequence>MIVSDNGSQFVSRKFAEFCNSNGIAHVRSPPFHPQSNGQAERFVDTFKRALQKLKDSCTTSEALQKFLQGYRRTPCSASPGGRSPAETS</sequence>
<dbReference type="GO" id="GO:0015074">
    <property type="term" value="P:DNA integration"/>
    <property type="evidence" value="ECO:0007669"/>
    <property type="project" value="InterPro"/>
</dbReference>
<dbReference type="InterPro" id="IPR001584">
    <property type="entry name" value="Integrase_cat-core"/>
</dbReference>
<dbReference type="OrthoDB" id="5832102at2759"/>
<gene>
    <name evidence="2" type="ORF">OESDEN_07748</name>
</gene>
<dbReference type="InterPro" id="IPR012337">
    <property type="entry name" value="RNaseH-like_sf"/>
</dbReference>
<dbReference type="GO" id="GO:0003676">
    <property type="term" value="F:nucleic acid binding"/>
    <property type="evidence" value="ECO:0007669"/>
    <property type="project" value="InterPro"/>
</dbReference>
<dbReference type="Gene3D" id="3.30.420.10">
    <property type="entry name" value="Ribonuclease H-like superfamily/Ribonuclease H"/>
    <property type="match status" value="1"/>
</dbReference>
<dbReference type="InterPro" id="IPR036397">
    <property type="entry name" value="RNaseH_sf"/>
</dbReference>
<dbReference type="InterPro" id="IPR050951">
    <property type="entry name" value="Retrovirus_Pol_polyprotein"/>
</dbReference>